<comment type="caution">
    <text evidence="8">The sequence shown here is derived from an EMBL/GenBank/DDBJ whole genome shotgun (WGS) entry which is preliminary data.</text>
</comment>
<feature type="region of interest" description="Disordered" evidence="7">
    <location>
        <begin position="1"/>
        <end position="47"/>
    </location>
</feature>
<evidence type="ECO:0000256" key="7">
    <source>
        <dbReference type="SAM" id="MobiDB-lite"/>
    </source>
</evidence>
<dbReference type="GO" id="GO:0043124">
    <property type="term" value="P:negative regulation of canonical NF-kappaB signal transduction"/>
    <property type="evidence" value="ECO:0007669"/>
    <property type="project" value="InterPro"/>
</dbReference>
<evidence type="ECO:0000256" key="3">
    <source>
        <dbReference type="ARBA" id="ARBA00022737"/>
    </source>
</evidence>
<dbReference type="GO" id="GO:0005634">
    <property type="term" value="C:nucleus"/>
    <property type="evidence" value="ECO:0007669"/>
    <property type="project" value="UniProtKB-SubCell"/>
</dbReference>
<keyword evidence="4" id="KW-0040">ANK repeat</keyword>
<keyword evidence="3" id="KW-0677">Repeat</keyword>
<evidence type="ECO:0000313" key="9">
    <source>
        <dbReference type="Proteomes" id="UP000518752"/>
    </source>
</evidence>
<comment type="subcellular location">
    <subcellularLocation>
        <location evidence="1">Nucleus</location>
    </subcellularLocation>
</comment>
<keyword evidence="2" id="KW-0597">Phosphoprotein</keyword>
<keyword evidence="6" id="KW-0175">Coiled coil</keyword>
<accession>A0A8H5I1M4</accession>
<name>A0A8H5I1M4_9AGAR</name>
<keyword evidence="5" id="KW-0539">Nucleus</keyword>
<dbReference type="AlphaFoldDB" id="A0A8H5I1M4"/>
<feature type="coiled-coil region" evidence="6">
    <location>
        <begin position="120"/>
        <end position="150"/>
    </location>
</feature>
<dbReference type="EMBL" id="JAACJN010000002">
    <property type="protein sequence ID" value="KAF5393498.1"/>
    <property type="molecule type" value="Genomic_DNA"/>
</dbReference>
<evidence type="ECO:0000256" key="1">
    <source>
        <dbReference type="ARBA" id="ARBA00004123"/>
    </source>
</evidence>
<evidence type="ECO:0000256" key="4">
    <source>
        <dbReference type="ARBA" id="ARBA00023043"/>
    </source>
</evidence>
<reference evidence="8 9" key="1">
    <citation type="journal article" date="2020" name="ISME J.">
        <title>Uncovering the hidden diversity of litter-decomposition mechanisms in mushroom-forming fungi.</title>
        <authorList>
            <person name="Floudas D."/>
            <person name="Bentzer J."/>
            <person name="Ahren D."/>
            <person name="Johansson T."/>
            <person name="Persson P."/>
            <person name="Tunlid A."/>
        </authorList>
    </citation>
    <scope>NUCLEOTIDE SEQUENCE [LARGE SCALE GENOMIC DNA]</scope>
    <source>
        <strain evidence="8 9">CBS 406.79</strain>
    </source>
</reference>
<dbReference type="PANTHER" id="PTHR15263:SF1">
    <property type="entry name" value="NF-KAPPA-B INHIBITOR-LIKE PROTEIN 1"/>
    <property type="match status" value="1"/>
</dbReference>
<protein>
    <submittedName>
        <fullName evidence="8">Uncharacterized protein</fullName>
    </submittedName>
</protein>
<dbReference type="InterPro" id="IPR038753">
    <property type="entry name" value="NFKBIL1"/>
</dbReference>
<evidence type="ECO:0000313" key="8">
    <source>
        <dbReference type="EMBL" id="KAF5393498.1"/>
    </source>
</evidence>
<dbReference type="Proteomes" id="UP000518752">
    <property type="component" value="Unassembled WGS sequence"/>
</dbReference>
<evidence type="ECO:0000256" key="5">
    <source>
        <dbReference type="ARBA" id="ARBA00023242"/>
    </source>
</evidence>
<evidence type="ECO:0000256" key="2">
    <source>
        <dbReference type="ARBA" id="ARBA00022553"/>
    </source>
</evidence>
<dbReference type="PANTHER" id="PTHR15263">
    <property type="entry name" value="I-KAPPA-B-LIKE PROTEIN IKBL"/>
    <property type="match status" value="1"/>
</dbReference>
<gene>
    <name evidence="8" type="ORF">D9757_000650</name>
</gene>
<keyword evidence="9" id="KW-1185">Reference proteome</keyword>
<sequence>MKELRPDPPFSHSSRKPRPLFHTADRSKPRSTSQPPPHAQVHSNPPVVPWQHMANTYAWVMEQEFVKVDRKNRTTEEWIFETKVPSSDAQERARRRMWEDATMEAEKWMKHEEELRRIAAERERQKAKVFQEELRRYEARMREKREAEKQWSRGVSENRYRAQQAAREREHRGRARAEKSILDAWDKYEKEWTYLLSSSEPLGFSDIPWPVLQNSLAKPEDITPAGISAFLLSPLHSQSSSPRERIRGAQLRWHPDRFQRLMARVKAEDKEAVGDGVGIVARCLNDIMAREKSLHRH</sequence>
<organism evidence="8 9">
    <name type="scientific">Collybiopsis confluens</name>
    <dbReference type="NCBI Taxonomy" id="2823264"/>
    <lineage>
        <taxon>Eukaryota</taxon>
        <taxon>Fungi</taxon>
        <taxon>Dikarya</taxon>
        <taxon>Basidiomycota</taxon>
        <taxon>Agaricomycotina</taxon>
        <taxon>Agaricomycetes</taxon>
        <taxon>Agaricomycetidae</taxon>
        <taxon>Agaricales</taxon>
        <taxon>Marasmiineae</taxon>
        <taxon>Omphalotaceae</taxon>
        <taxon>Collybiopsis</taxon>
    </lineage>
</organism>
<proteinExistence type="predicted"/>
<evidence type="ECO:0000256" key="6">
    <source>
        <dbReference type="SAM" id="Coils"/>
    </source>
</evidence>